<dbReference type="Pfam" id="PF21686">
    <property type="entry name" value="LigD_Prim-Pol"/>
    <property type="match status" value="1"/>
</dbReference>
<dbReference type="PANTHER" id="PTHR42705">
    <property type="entry name" value="BIFUNCTIONAL NON-HOMOLOGOUS END JOINING PROTEIN LIGD"/>
    <property type="match status" value="1"/>
</dbReference>
<dbReference type="PANTHER" id="PTHR42705:SF2">
    <property type="entry name" value="BIFUNCTIONAL NON-HOMOLOGOUS END JOINING PROTEIN LIGD"/>
    <property type="match status" value="1"/>
</dbReference>
<feature type="domain" description="DNA ligase D polymerase" evidence="1">
    <location>
        <begin position="29"/>
        <end position="139"/>
    </location>
</feature>
<dbReference type="RefSeq" id="WP_209997192.1">
    <property type="nucleotide sequence ID" value="NZ_JAGIOF010000001.1"/>
</dbReference>
<sequence length="174" mass="19663">MSAQELEVDGATVRLTNPGKVLYPESGTTKLDVAMYYLQVAPVLLPWAKNRPATRKRWVDGVGTEACPGKSFFQKNLDAATPEWVQRQRVHHMDHDNIYPLVNDARTLVWLAQTATLEIHVPQWKLASDGVPQNPDRLVGRARTKQGEKQSLVSWFLPHTIKLKLLCHRASVHP</sequence>
<protein>
    <submittedName>
        <fullName evidence="2">DNA primase</fullName>
    </submittedName>
</protein>
<dbReference type="EMBL" id="JAGIOF010000001">
    <property type="protein sequence ID" value="MBP2386261.1"/>
    <property type="molecule type" value="Genomic_DNA"/>
</dbReference>
<proteinExistence type="predicted"/>
<evidence type="ECO:0000313" key="2">
    <source>
        <dbReference type="EMBL" id="MBP2386261.1"/>
    </source>
</evidence>
<dbReference type="InterPro" id="IPR052171">
    <property type="entry name" value="NHEJ_LigD"/>
</dbReference>
<accession>A0ABS4XD96</accession>
<gene>
    <name evidence="2" type="ORF">JOF47_001772</name>
</gene>
<name>A0ABS4XD96_9MICC</name>
<keyword evidence="3" id="KW-1185">Reference proteome</keyword>
<dbReference type="Proteomes" id="UP001296993">
    <property type="component" value="Unassembled WGS sequence"/>
</dbReference>
<comment type="caution">
    <text evidence="2">The sequence shown here is derived from an EMBL/GenBank/DDBJ whole genome shotgun (WGS) entry which is preliminary data.</text>
</comment>
<evidence type="ECO:0000259" key="1">
    <source>
        <dbReference type="Pfam" id="PF21686"/>
    </source>
</evidence>
<dbReference type="Gene3D" id="3.90.920.10">
    <property type="entry name" value="DNA primase, PRIM domain"/>
    <property type="match status" value="1"/>
</dbReference>
<dbReference type="InterPro" id="IPR014145">
    <property type="entry name" value="LigD_pol_dom"/>
</dbReference>
<evidence type="ECO:0000313" key="3">
    <source>
        <dbReference type="Proteomes" id="UP001296993"/>
    </source>
</evidence>
<organism evidence="2 3">
    <name type="scientific">Paeniglutamicibacter kerguelensis</name>
    <dbReference type="NCBI Taxonomy" id="254788"/>
    <lineage>
        <taxon>Bacteria</taxon>
        <taxon>Bacillati</taxon>
        <taxon>Actinomycetota</taxon>
        <taxon>Actinomycetes</taxon>
        <taxon>Micrococcales</taxon>
        <taxon>Micrococcaceae</taxon>
        <taxon>Paeniglutamicibacter</taxon>
    </lineage>
</organism>
<reference evidence="2 3" key="1">
    <citation type="submission" date="2021-03" db="EMBL/GenBank/DDBJ databases">
        <title>Sequencing the genomes of 1000 actinobacteria strains.</title>
        <authorList>
            <person name="Klenk H.-P."/>
        </authorList>
    </citation>
    <scope>NUCLEOTIDE SEQUENCE [LARGE SCALE GENOMIC DNA]</scope>
    <source>
        <strain evidence="2 3">DSM 15797</strain>
    </source>
</reference>